<gene>
    <name evidence="2" type="ORF">N7463_001376</name>
</gene>
<dbReference type="Pfam" id="PF01814">
    <property type="entry name" value="Hemerythrin"/>
    <property type="match status" value="1"/>
</dbReference>
<keyword evidence="3" id="KW-1185">Reference proteome</keyword>
<dbReference type="InterPro" id="IPR053206">
    <property type="entry name" value="Dimeric_xanthone_biosynth"/>
</dbReference>
<proteinExistence type="predicted"/>
<dbReference type="InterPro" id="IPR012312">
    <property type="entry name" value="Hemerythrin-like"/>
</dbReference>
<accession>A0A9W9Y738</accession>
<organism evidence="2 3">
    <name type="scientific">Penicillium fimorum</name>
    <dbReference type="NCBI Taxonomy" id="1882269"/>
    <lineage>
        <taxon>Eukaryota</taxon>
        <taxon>Fungi</taxon>
        <taxon>Dikarya</taxon>
        <taxon>Ascomycota</taxon>
        <taxon>Pezizomycotina</taxon>
        <taxon>Eurotiomycetes</taxon>
        <taxon>Eurotiomycetidae</taxon>
        <taxon>Eurotiales</taxon>
        <taxon>Aspergillaceae</taxon>
        <taxon>Penicillium</taxon>
    </lineage>
</organism>
<dbReference type="EMBL" id="JAPWDS010000001">
    <property type="protein sequence ID" value="KAJ5520923.1"/>
    <property type="molecule type" value="Genomic_DNA"/>
</dbReference>
<protein>
    <recommendedName>
        <fullName evidence="1">Hemerythrin-like domain-containing protein</fullName>
    </recommendedName>
</protein>
<sequence length="161" mass="18580">MAYAYSCMLRGLNSIYHQAENVRKPEEIADFLIFVKSWTVWVSHHHIMEEEMMFPGFGKVIGTPGFLGDNVEQHHAFQRQLNILQDYSIQTKPSDYDASIIRKAIEEMSPSFRDHLGDEIDSLLRMIDYDLEALMKVYKSCVAQATKQDRQVVPHSMVLGL</sequence>
<evidence type="ECO:0000259" key="1">
    <source>
        <dbReference type="Pfam" id="PF01814"/>
    </source>
</evidence>
<comment type="caution">
    <text evidence="2">The sequence shown here is derived from an EMBL/GenBank/DDBJ whole genome shotgun (WGS) entry which is preliminary data.</text>
</comment>
<dbReference type="AlphaFoldDB" id="A0A9W9Y738"/>
<feature type="domain" description="Hemerythrin-like" evidence="1">
    <location>
        <begin position="10"/>
        <end position="126"/>
    </location>
</feature>
<evidence type="ECO:0000313" key="2">
    <source>
        <dbReference type="EMBL" id="KAJ5520923.1"/>
    </source>
</evidence>
<evidence type="ECO:0000313" key="3">
    <source>
        <dbReference type="Proteomes" id="UP001149954"/>
    </source>
</evidence>
<dbReference type="Proteomes" id="UP001149954">
    <property type="component" value="Unassembled WGS sequence"/>
</dbReference>
<dbReference type="PANTHER" id="PTHR38048">
    <property type="entry name" value="EXPRESSED PROTEIN"/>
    <property type="match status" value="1"/>
</dbReference>
<dbReference type="OrthoDB" id="58416at2759"/>
<dbReference type="PANTHER" id="PTHR38048:SF2">
    <property type="entry name" value="HEMERYTHRIN-LIKE DOMAIN-CONTAINING PROTEIN"/>
    <property type="match status" value="1"/>
</dbReference>
<name>A0A9W9Y738_9EURO</name>
<reference evidence="2" key="2">
    <citation type="journal article" date="2023" name="IMA Fungus">
        <title>Comparative genomic study of the Penicillium genus elucidates a diverse pangenome and 15 lateral gene transfer events.</title>
        <authorList>
            <person name="Petersen C."/>
            <person name="Sorensen T."/>
            <person name="Nielsen M.R."/>
            <person name="Sondergaard T.E."/>
            <person name="Sorensen J.L."/>
            <person name="Fitzpatrick D.A."/>
            <person name="Frisvad J.C."/>
            <person name="Nielsen K.L."/>
        </authorList>
    </citation>
    <scope>NUCLEOTIDE SEQUENCE</scope>
    <source>
        <strain evidence="2">IBT 29495</strain>
    </source>
</reference>
<reference evidence="2" key="1">
    <citation type="submission" date="2022-12" db="EMBL/GenBank/DDBJ databases">
        <authorList>
            <person name="Petersen C."/>
        </authorList>
    </citation>
    <scope>NUCLEOTIDE SEQUENCE</scope>
    <source>
        <strain evidence="2">IBT 29495</strain>
    </source>
</reference>